<gene>
    <name evidence="1" type="ORF">EE52_0216345</name>
</gene>
<dbReference type="RefSeq" id="WP_044301256.1">
    <property type="nucleotide sequence ID" value="NZ_CP036542.1"/>
</dbReference>
<name>A0A0I9S7H5_BACFG</name>
<comment type="caution">
    <text evidence="1">The sequence shown here is derived from an EMBL/GenBank/DDBJ whole genome shotgun (WGS) entry which is preliminary data.</text>
</comment>
<proteinExistence type="predicted"/>
<dbReference type="PATRIC" id="fig|817.53.peg.3373"/>
<reference evidence="1" key="2">
    <citation type="submission" date="2014-07" db="EMBL/GenBank/DDBJ databases">
        <title>Genetics and epidemiology of antimicrobial resistance in B. fragilis group.</title>
        <authorList>
            <person name="Sydenham T.V."/>
            <person name="Hasman H."/>
            <person name="Kemp M."/>
            <person name="Justesen U.S."/>
        </authorList>
    </citation>
    <scope>NUCLEOTIDE SEQUENCE [LARGE SCALE GENOMIC DNA]</scope>
    <source>
        <strain evidence="1">DCMOUH0018B</strain>
    </source>
</reference>
<protein>
    <submittedName>
        <fullName evidence="1">Uncharacterized protein</fullName>
    </submittedName>
</protein>
<accession>A0A0I9S7H5</accession>
<reference evidence="1" key="1">
    <citation type="book" date="2014" name="THE 24TH EUROPEAN CONGRESS OF CLINICAL MICROBIOLOGY AND INFECTIOUS DISEASES" publisher="ECCMID 2014" city="Barcelona, Spain">
        <title>Identification of resistance genes in three multidrug-resistant Bacteroides fragilis isolates by whole genome sequencing.</title>
        <editorList>
            <person name="Unknown"/>
            <person name="A."/>
        </editorList>
        <authorList>
            <person name="Sydenham T.V."/>
            <person name="Hasman H."/>
            <person name="Wang M."/>
            <person name="Soki J."/>
            <person name="Nagy E."/>
            <person name="Justesen U.S."/>
        </authorList>
    </citation>
    <scope>NUCLEOTIDE SEQUENCE</scope>
    <source>
        <strain evidence="1">DCMOUH0018B</strain>
    </source>
</reference>
<evidence type="ECO:0000313" key="1">
    <source>
        <dbReference type="EMBL" id="KFX73737.1"/>
    </source>
</evidence>
<dbReference type="EMBL" id="JMZZ02000208">
    <property type="protein sequence ID" value="KFX73737.1"/>
    <property type="molecule type" value="Genomic_DNA"/>
</dbReference>
<dbReference type="AlphaFoldDB" id="A0A0I9S7H5"/>
<sequence>MNHRIIRLAGRSYVICGFTPSTTKRVISTLRGLDVQELKDIPDSVPVMVNAISIAISGSGILSRFKAMFIRKRLTNHAEVESLLEATENVIGMIPTDEFYTLSTITNQFKKAIVK</sequence>
<organism evidence="1">
    <name type="scientific">Bacteroides fragilis</name>
    <dbReference type="NCBI Taxonomy" id="817"/>
    <lineage>
        <taxon>Bacteria</taxon>
        <taxon>Pseudomonadati</taxon>
        <taxon>Bacteroidota</taxon>
        <taxon>Bacteroidia</taxon>
        <taxon>Bacteroidales</taxon>
        <taxon>Bacteroidaceae</taxon>
        <taxon>Bacteroides</taxon>
    </lineage>
</organism>